<proteinExistence type="predicted"/>
<dbReference type="CDD" id="cd01997">
    <property type="entry name" value="GMP_synthase_C"/>
    <property type="match status" value="1"/>
</dbReference>
<dbReference type="EMBL" id="UIVT01000001">
    <property type="protein sequence ID" value="SVP89002.1"/>
    <property type="molecule type" value="Genomic_DNA"/>
</dbReference>
<dbReference type="PANTHER" id="PTHR11922">
    <property type="entry name" value="GMP SYNTHASE-RELATED"/>
    <property type="match status" value="1"/>
</dbReference>
<dbReference type="NCBIfam" id="NF000848">
    <property type="entry name" value="PRK00074.1"/>
    <property type="match status" value="1"/>
</dbReference>
<keyword evidence="3" id="KW-0436">Ligase</keyword>
<dbReference type="Pfam" id="PF02540">
    <property type="entry name" value="NAD_synthase"/>
    <property type="match status" value="1"/>
</dbReference>
<sequence>MKESKGWVLVLDFGCTFSSTLVRAVRELGVRCELESLEKFKGLDKKDLPSGVFLVGGNESVFDQDVLSVEKSLLDTLKGHKVPVLSLSFGMMSVAKSFGAKLRKTDNKDYVVTKCTLKNSELFDSVPNSLTVYLNTLDMVESVPSGFEVIAKHSEVPVGLYNSDYNLFCLYFHPESVDTEKGNTILHNFLYKVCKCDRTWTLSEYLERELKNIEEQCGTDKYVVAALSGGVDSTVSAKMVQSVIGDRFHGVMVDTGLMRHNEIAECEKRVRKEVPGIKLTVRYSQNVFFKELAGVVDPEMKRKIIGRVYIEEFEKAIKELGFNEKNCLLLQGTIYPDIIESELNRRSKLPVKSHHNVGGLPERMKFELIEPVRYLFKEEVRELGRLLKLSEETFKRQPFPGPGLGVRVLGALTPENVQKVRMADKIVREEVEKSKADVSQYFCIYLPNLKSTGLVKGQRVYGTTVVVRCVKTKDYVTAKWVHFDHEVLDRISQRITSEVPGVNRVLLDITNKEPATIEWE</sequence>
<dbReference type="AlphaFoldDB" id="A0A3B0MGB6"/>
<feature type="domain" description="GMPS ATP-PPase" evidence="9">
    <location>
        <begin position="200"/>
        <end position="396"/>
    </location>
</feature>
<evidence type="ECO:0000256" key="1">
    <source>
        <dbReference type="ARBA" id="ARBA00005153"/>
    </source>
</evidence>
<dbReference type="InterPro" id="IPR017926">
    <property type="entry name" value="GATASE"/>
</dbReference>
<evidence type="ECO:0000313" key="11">
    <source>
        <dbReference type="EMBL" id="SVP90144.1"/>
    </source>
</evidence>
<dbReference type="InterPro" id="IPR014729">
    <property type="entry name" value="Rossmann-like_a/b/a_fold"/>
</dbReference>
<feature type="binding site" evidence="8">
    <location>
        <begin position="228"/>
        <end position="234"/>
    </location>
    <ligand>
        <name>ATP</name>
        <dbReference type="ChEBI" id="CHEBI:30616"/>
    </ligand>
</feature>
<dbReference type="InterPro" id="IPR001674">
    <property type="entry name" value="GMP_synth_C"/>
</dbReference>
<dbReference type="PANTHER" id="PTHR11922:SF2">
    <property type="entry name" value="GMP SYNTHASE [GLUTAMINE-HYDROLYZING]"/>
    <property type="match status" value="1"/>
</dbReference>
<comment type="pathway">
    <text evidence="1">Purine metabolism; GMP biosynthesis; GMP from XMP (L-Gln route): step 1/1.</text>
</comment>
<evidence type="ECO:0000256" key="8">
    <source>
        <dbReference type="PROSITE-ProRule" id="PRU00886"/>
    </source>
</evidence>
<organism evidence="10">
    <name type="scientific">Theileria annulata</name>
    <dbReference type="NCBI Taxonomy" id="5874"/>
    <lineage>
        <taxon>Eukaryota</taxon>
        <taxon>Sar</taxon>
        <taxon>Alveolata</taxon>
        <taxon>Apicomplexa</taxon>
        <taxon>Aconoidasida</taxon>
        <taxon>Piroplasmida</taxon>
        <taxon>Theileriidae</taxon>
        <taxon>Theileria</taxon>
    </lineage>
</organism>
<evidence type="ECO:0000256" key="6">
    <source>
        <dbReference type="ARBA" id="ARBA00022755"/>
    </source>
</evidence>
<dbReference type="PROSITE" id="PS51553">
    <property type="entry name" value="GMPS_ATP_PPASE"/>
    <property type="match status" value="1"/>
</dbReference>
<dbReference type="GO" id="GO:0005829">
    <property type="term" value="C:cytosol"/>
    <property type="evidence" value="ECO:0007669"/>
    <property type="project" value="TreeGrafter"/>
</dbReference>
<dbReference type="EC" id="6.3.5.2" evidence="2"/>
<dbReference type="GO" id="GO:0003921">
    <property type="term" value="F:GMP synthase activity"/>
    <property type="evidence" value="ECO:0007669"/>
    <property type="project" value="InterPro"/>
</dbReference>
<accession>A0A3B0MGB6</accession>
<gene>
    <name evidence="10" type="ORF">TAT_000085500</name>
    <name evidence="11" type="ORF">TAV_000084900</name>
</gene>
<keyword evidence="7 8" id="KW-0067">ATP-binding</keyword>
<evidence type="ECO:0000256" key="5">
    <source>
        <dbReference type="ARBA" id="ARBA00022749"/>
    </source>
</evidence>
<dbReference type="NCBIfam" id="TIGR00884">
    <property type="entry name" value="guaA_Cterm"/>
    <property type="match status" value="1"/>
</dbReference>
<dbReference type="GO" id="GO:0005524">
    <property type="term" value="F:ATP binding"/>
    <property type="evidence" value="ECO:0007669"/>
    <property type="project" value="UniProtKB-UniRule"/>
</dbReference>
<reference evidence="10" key="1">
    <citation type="submission" date="2018-07" db="EMBL/GenBank/DDBJ databases">
        <authorList>
            <person name="Quirk P.G."/>
            <person name="Krulwich T.A."/>
        </authorList>
    </citation>
    <scope>NUCLEOTIDE SEQUENCE</scope>
    <source>
        <strain evidence="10">Anand</strain>
    </source>
</reference>
<evidence type="ECO:0000256" key="7">
    <source>
        <dbReference type="ARBA" id="ARBA00022840"/>
    </source>
</evidence>
<evidence type="ECO:0000256" key="4">
    <source>
        <dbReference type="ARBA" id="ARBA00022741"/>
    </source>
</evidence>
<dbReference type="UniPathway" id="UPA00189">
    <property type="reaction ID" value="UER00296"/>
</dbReference>
<evidence type="ECO:0000256" key="3">
    <source>
        <dbReference type="ARBA" id="ARBA00022598"/>
    </source>
</evidence>
<dbReference type="VEuPathDB" id="PiroplasmaDB:TA06065"/>
<evidence type="ECO:0000313" key="10">
    <source>
        <dbReference type="EMBL" id="SVP89002.1"/>
    </source>
</evidence>
<dbReference type="Gene3D" id="3.30.300.10">
    <property type="match status" value="1"/>
</dbReference>
<dbReference type="SUPFAM" id="SSF52317">
    <property type="entry name" value="Class I glutamine amidotransferase-like"/>
    <property type="match status" value="1"/>
</dbReference>
<dbReference type="SUPFAM" id="SSF54810">
    <property type="entry name" value="GMP synthetase C-terminal dimerisation domain"/>
    <property type="match status" value="1"/>
</dbReference>
<dbReference type="SUPFAM" id="SSF52402">
    <property type="entry name" value="Adenine nucleotide alpha hydrolases-like"/>
    <property type="match status" value="1"/>
</dbReference>
<keyword evidence="6 8" id="KW-0658">Purine biosynthesis</keyword>
<keyword evidence="5 8" id="KW-0332">GMP biosynthesis</keyword>
<dbReference type="InterPro" id="IPR025777">
    <property type="entry name" value="GMPS_ATP_PPase_dom"/>
</dbReference>
<dbReference type="PROSITE" id="PS51273">
    <property type="entry name" value="GATASE_TYPE_1"/>
    <property type="match status" value="1"/>
</dbReference>
<evidence type="ECO:0000256" key="2">
    <source>
        <dbReference type="ARBA" id="ARBA00012746"/>
    </source>
</evidence>
<protein>
    <recommendedName>
        <fullName evidence="2">GMP synthase (glutamine-hydrolyzing)</fullName>
        <ecNumber evidence="2">6.3.5.2</ecNumber>
    </recommendedName>
</protein>
<dbReference type="InterPro" id="IPR029062">
    <property type="entry name" value="Class_I_gatase-like"/>
</dbReference>
<dbReference type="Gene3D" id="3.40.50.880">
    <property type="match status" value="1"/>
</dbReference>
<evidence type="ECO:0000259" key="9">
    <source>
        <dbReference type="PROSITE" id="PS51553"/>
    </source>
</evidence>
<dbReference type="InterPro" id="IPR022310">
    <property type="entry name" value="NAD/GMP_synthase"/>
</dbReference>
<dbReference type="Pfam" id="PF00117">
    <property type="entry name" value="GATase"/>
    <property type="match status" value="1"/>
</dbReference>
<dbReference type="Pfam" id="PF00958">
    <property type="entry name" value="GMP_synt_C"/>
    <property type="match status" value="1"/>
</dbReference>
<dbReference type="EMBL" id="UIVS01000001">
    <property type="protein sequence ID" value="SVP90144.1"/>
    <property type="molecule type" value="Genomic_DNA"/>
</dbReference>
<keyword evidence="4 8" id="KW-0547">Nucleotide-binding</keyword>
<name>A0A3B0MGB6_THEAN</name>
<dbReference type="Gene3D" id="3.40.50.620">
    <property type="entry name" value="HUPs"/>
    <property type="match status" value="1"/>
</dbReference>